<evidence type="ECO:0000313" key="2">
    <source>
        <dbReference type="Proteomes" id="UP000035860"/>
    </source>
</evidence>
<name>A0A066UFI8_9GAMM</name>
<evidence type="ECO:0000313" key="1">
    <source>
        <dbReference type="EMBL" id="KDN24637.1"/>
    </source>
</evidence>
<dbReference type="EMBL" id="AOMT01000028">
    <property type="protein sequence ID" value="KDN24637.1"/>
    <property type="molecule type" value="Genomic_DNA"/>
</dbReference>
<keyword evidence="2" id="KW-1185">Reference proteome</keyword>
<dbReference type="SUPFAM" id="SSF54285">
    <property type="entry name" value="MoaD/ThiS"/>
    <property type="match status" value="1"/>
</dbReference>
<proteinExistence type="predicted"/>
<dbReference type="CDD" id="cd00565">
    <property type="entry name" value="Ubl_ThiS"/>
    <property type="match status" value="1"/>
</dbReference>
<dbReference type="InterPro" id="IPR012675">
    <property type="entry name" value="Beta-grasp_dom_sf"/>
</dbReference>
<dbReference type="InterPro" id="IPR010035">
    <property type="entry name" value="Thi_S"/>
</dbReference>
<organism evidence="1 2">
    <name type="scientific">Moraxella bovoculi 237</name>
    <dbReference type="NCBI Taxonomy" id="743974"/>
    <lineage>
        <taxon>Bacteria</taxon>
        <taxon>Pseudomonadati</taxon>
        <taxon>Pseudomonadota</taxon>
        <taxon>Gammaproteobacteria</taxon>
        <taxon>Moraxellales</taxon>
        <taxon>Moraxellaceae</taxon>
        <taxon>Moraxella</taxon>
    </lineage>
</organism>
<dbReference type="NCBIfam" id="TIGR01683">
    <property type="entry name" value="thiS"/>
    <property type="match status" value="1"/>
</dbReference>
<dbReference type="Gene3D" id="3.10.20.30">
    <property type="match status" value="1"/>
</dbReference>
<reference evidence="1 2" key="1">
    <citation type="journal article" date="2014" name="Genome Announc.">
        <title>Draft Genome Sequence of Moraxella bovoculi Strain 237T (ATCC BAA-1259T) Isolated from a Calf with Infectious Bovine Keratoconjunctivitis.</title>
        <authorList>
            <person name="Calcutt M.J."/>
            <person name="Foecking M.F."/>
            <person name="Martin N.T."/>
            <person name="Mhlanga-Mutangadura T."/>
            <person name="Reilly T.J."/>
        </authorList>
    </citation>
    <scope>NUCLEOTIDE SEQUENCE [LARGE SCALE GENOMIC DNA]</scope>
    <source>
        <strain evidence="1 2">237</strain>
    </source>
</reference>
<dbReference type="eggNOG" id="COG2104">
    <property type="taxonomic scope" value="Bacteria"/>
</dbReference>
<dbReference type="Pfam" id="PF02597">
    <property type="entry name" value="ThiS"/>
    <property type="match status" value="1"/>
</dbReference>
<dbReference type="AlphaFoldDB" id="A0A066UFI8"/>
<protein>
    <submittedName>
        <fullName evidence="1">Thiamine biosynthesis protein ThiS</fullName>
    </submittedName>
</protein>
<accession>A0A066UFI8</accession>
<dbReference type="PANTHER" id="PTHR34472:SF1">
    <property type="entry name" value="SULFUR CARRIER PROTEIN THIS"/>
    <property type="match status" value="1"/>
</dbReference>
<gene>
    <name evidence="1" type="ORF">MBO_07917</name>
</gene>
<sequence>MLNITLNGDAISTDQSNVLALLESLELTQGRFAVEIDGSLVPKSRLADTPITQGMNIEVVQAVGGG</sequence>
<dbReference type="InterPro" id="IPR003749">
    <property type="entry name" value="ThiS/MoaD-like"/>
</dbReference>
<dbReference type="RefSeq" id="WP_036366474.1">
    <property type="nucleotide sequence ID" value="NZ_AOMT01000028.1"/>
</dbReference>
<dbReference type="Proteomes" id="UP000035860">
    <property type="component" value="Unassembled WGS sequence"/>
</dbReference>
<dbReference type="PANTHER" id="PTHR34472">
    <property type="entry name" value="SULFUR CARRIER PROTEIN THIS"/>
    <property type="match status" value="1"/>
</dbReference>
<dbReference type="InterPro" id="IPR016155">
    <property type="entry name" value="Mopterin_synth/thiamin_S_b"/>
</dbReference>
<comment type="caution">
    <text evidence="1">The sequence shown here is derived from an EMBL/GenBank/DDBJ whole genome shotgun (WGS) entry which is preliminary data.</text>
</comment>
<dbReference type="OrthoDB" id="9800283at2"/>